<comment type="caution">
    <text evidence="2">The sequence shown here is derived from an EMBL/GenBank/DDBJ whole genome shotgun (WGS) entry which is preliminary data.</text>
</comment>
<sequence length="264" mass="29685">MNILNRAISKTYSSNKIYNNSNINNKSVSSHNNRINSNKMVSLPTTISTTSFVNNSILGSTEYNLNTVSPLSPYTEIIHDIDNYNSKINSPFYGFDNNLNHLSNDFSSIPPYIPNNTNYINGIGTPTLSSNTASTNSVLFYSQEPMDLPSPSESCTSNNDNDGSHIKKENHSSTIFVDKLNSESNDSNDNTIKNSQESLLSSNIDHNNISTQGILENYLNDIRYPYYSSPLISDNNFQNIQQHFQFSELMNTNIYNQVIEIFLL</sequence>
<feature type="region of interest" description="Disordered" evidence="1">
    <location>
        <begin position="146"/>
        <end position="168"/>
    </location>
</feature>
<proteinExistence type="predicted"/>
<evidence type="ECO:0000256" key="1">
    <source>
        <dbReference type="SAM" id="MobiDB-lite"/>
    </source>
</evidence>
<evidence type="ECO:0000313" key="3">
    <source>
        <dbReference type="Proteomes" id="UP000193920"/>
    </source>
</evidence>
<dbReference type="EMBL" id="MCOG01000001">
    <property type="protein sequence ID" value="ORY87228.1"/>
    <property type="molecule type" value="Genomic_DNA"/>
</dbReference>
<protein>
    <submittedName>
        <fullName evidence="2">Uncharacterized protein</fullName>
    </submittedName>
</protein>
<dbReference type="OrthoDB" id="10641351at2759"/>
<reference evidence="2 3" key="1">
    <citation type="submission" date="2016-08" db="EMBL/GenBank/DDBJ databases">
        <title>A Parts List for Fungal Cellulosomes Revealed by Comparative Genomics.</title>
        <authorList>
            <consortium name="DOE Joint Genome Institute"/>
            <person name="Haitjema C.H."/>
            <person name="Gilmore S.P."/>
            <person name="Henske J.K."/>
            <person name="Solomon K.V."/>
            <person name="De Groot R."/>
            <person name="Kuo A."/>
            <person name="Mondo S.J."/>
            <person name="Salamov A.A."/>
            <person name="Labutti K."/>
            <person name="Zhao Z."/>
            <person name="Chiniquy J."/>
            <person name="Barry K."/>
            <person name="Brewer H.M."/>
            <person name="Purvine S.O."/>
            <person name="Wright A.T."/>
            <person name="Boxma B."/>
            <person name="Van Alen T."/>
            <person name="Hackstein J.H."/>
            <person name="Baker S.E."/>
            <person name="Grigoriev I.V."/>
            <person name="O'Malley M.A."/>
        </authorList>
    </citation>
    <scope>NUCLEOTIDE SEQUENCE [LARGE SCALE GENOMIC DNA]</scope>
    <source>
        <strain evidence="2 3">G1</strain>
    </source>
</reference>
<evidence type="ECO:0000313" key="2">
    <source>
        <dbReference type="EMBL" id="ORY87228.1"/>
    </source>
</evidence>
<name>A0A1Y2FTC6_9FUNG</name>
<feature type="compositionally biased region" description="Polar residues" evidence="1">
    <location>
        <begin position="151"/>
        <end position="161"/>
    </location>
</feature>
<keyword evidence="3" id="KW-1185">Reference proteome</keyword>
<organism evidence="2 3">
    <name type="scientific">Neocallimastix californiae</name>
    <dbReference type="NCBI Taxonomy" id="1754190"/>
    <lineage>
        <taxon>Eukaryota</taxon>
        <taxon>Fungi</taxon>
        <taxon>Fungi incertae sedis</taxon>
        <taxon>Chytridiomycota</taxon>
        <taxon>Chytridiomycota incertae sedis</taxon>
        <taxon>Neocallimastigomycetes</taxon>
        <taxon>Neocallimastigales</taxon>
        <taxon>Neocallimastigaceae</taxon>
        <taxon>Neocallimastix</taxon>
    </lineage>
</organism>
<accession>A0A1Y2FTC6</accession>
<gene>
    <name evidence="2" type="ORF">LY90DRAFT_498485</name>
</gene>
<dbReference type="AlphaFoldDB" id="A0A1Y2FTC6"/>
<dbReference type="Proteomes" id="UP000193920">
    <property type="component" value="Unassembled WGS sequence"/>
</dbReference>